<proteinExistence type="inferred from homology"/>
<dbReference type="Gene3D" id="4.10.860.120">
    <property type="entry name" value="RNA polymerase II, clamp domain"/>
    <property type="match status" value="1"/>
</dbReference>
<dbReference type="InterPro" id="IPR007066">
    <property type="entry name" value="RNA_pol_Rpb1_3"/>
</dbReference>
<dbReference type="SUPFAM" id="SSF64484">
    <property type="entry name" value="beta and beta-prime subunits of DNA dependent RNA-polymerase"/>
    <property type="match status" value="2"/>
</dbReference>
<dbReference type="InterPro" id="IPR007083">
    <property type="entry name" value="RNA_pol_Rpb1_4"/>
</dbReference>
<dbReference type="FunFam" id="3.30.1490.180:FF:000001">
    <property type="entry name" value="DNA-directed RNA polymerase subunit"/>
    <property type="match status" value="1"/>
</dbReference>
<dbReference type="InterPro" id="IPR007081">
    <property type="entry name" value="RNA_pol_Rpb1_5"/>
</dbReference>
<dbReference type="Pfam" id="PF05000">
    <property type="entry name" value="RNA_pol_Rpb1_4"/>
    <property type="match status" value="1"/>
</dbReference>
<evidence type="ECO:0000256" key="17">
    <source>
        <dbReference type="RuleBase" id="RU004279"/>
    </source>
</evidence>
<feature type="region of interest" description="Disordered" evidence="18">
    <location>
        <begin position="1640"/>
        <end position="1672"/>
    </location>
</feature>
<dbReference type="CDD" id="cd02733">
    <property type="entry name" value="RNAP_II_RPB1_N"/>
    <property type="match status" value="1"/>
</dbReference>
<dbReference type="Gene3D" id="6.10.250.2940">
    <property type="match status" value="1"/>
</dbReference>
<dbReference type="FunFam" id="1.10.132.30:FF:000001">
    <property type="entry name" value="DNA-directed RNA polymerase subunit"/>
    <property type="match status" value="1"/>
</dbReference>
<dbReference type="Pfam" id="PF04997">
    <property type="entry name" value="RNA_pol_Rpb1_1"/>
    <property type="match status" value="1"/>
</dbReference>
<dbReference type="Pfam" id="PF04992">
    <property type="entry name" value="RNA_pol_Rpb1_6"/>
    <property type="match status" value="2"/>
</dbReference>
<dbReference type="FunFam" id="1.10.150.390:FF:000001">
    <property type="entry name" value="DNA-directed RNA polymerase subunit"/>
    <property type="match status" value="1"/>
</dbReference>
<dbReference type="Pfam" id="PF04990">
    <property type="entry name" value="RNA_pol_Rpb1_7"/>
    <property type="match status" value="1"/>
</dbReference>
<dbReference type="InterPro" id="IPR006592">
    <property type="entry name" value="RNA_pol_N"/>
</dbReference>
<dbReference type="InterPro" id="IPR007080">
    <property type="entry name" value="RNA_pol_Rpb1_1"/>
</dbReference>
<dbReference type="OrthoDB" id="270392at2759"/>
<organism evidence="20">
    <name type="scientific">Tetraodon nigroviridis</name>
    <name type="common">Spotted green pufferfish</name>
    <name type="synonym">Chelonodon nigroviridis</name>
    <dbReference type="NCBI Taxonomy" id="99883"/>
    <lineage>
        <taxon>Eukaryota</taxon>
        <taxon>Metazoa</taxon>
        <taxon>Chordata</taxon>
        <taxon>Craniata</taxon>
        <taxon>Vertebrata</taxon>
        <taxon>Euteleostomi</taxon>
        <taxon>Actinopterygii</taxon>
        <taxon>Neopterygii</taxon>
        <taxon>Teleostei</taxon>
        <taxon>Neoteleostei</taxon>
        <taxon>Acanthomorphata</taxon>
        <taxon>Eupercaria</taxon>
        <taxon>Tetraodontiformes</taxon>
        <taxon>Tetradontoidea</taxon>
        <taxon>Tetraodontidae</taxon>
        <taxon>Tetraodon</taxon>
    </lineage>
</organism>
<dbReference type="EMBL" id="CAAE01014608">
    <property type="protein sequence ID" value="CAG00699.1"/>
    <property type="molecule type" value="Genomic_DNA"/>
</dbReference>
<keyword evidence="7" id="KW-0479">Metal-binding</keyword>
<evidence type="ECO:0000256" key="8">
    <source>
        <dbReference type="ARBA" id="ARBA00022737"/>
    </source>
</evidence>
<evidence type="ECO:0000256" key="5">
    <source>
        <dbReference type="ARBA" id="ARBA00022679"/>
    </source>
</evidence>
<dbReference type="InterPro" id="IPR038120">
    <property type="entry name" value="Rpb1_funnel_sf"/>
</dbReference>
<dbReference type="Gene3D" id="6.20.50.80">
    <property type="match status" value="1"/>
</dbReference>
<keyword evidence="4" id="KW-0597">Phosphoprotein</keyword>
<dbReference type="EC" id="2.7.7.6" evidence="17"/>
<dbReference type="Gene3D" id="1.10.150.390">
    <property type="match status" value="1"/>
</dbReference>
<dbReference type="GO" id="GO:0046872">
    <property type="term" value="F:metal ion binding"/>
    <property type="evidence" value="ECO:0007669"/>
    <property type="project" value="UniProtKB-KW"/>
</dbReference>
<name>Q4SF83_TETNG</name>
<evidence type="ECO:0000256" key="14">
    <source>
        <dbReference type="ARBA" id="ARBA00051968"/>
    </source>
</evidence>
<dbReference type="Gene3D" id="1.10.274.100">
    <property type="entry name" value="RNA polymerase Rpb1, domain 3"/>
    <property type="match status" value="1"/>
</dbReference>
<dbReference type="InterPro" id="IPR038593">
    <property type="entry name" value="RNA_pol_Rpb1_7_sf"/>
</dbReference>
<dbReference type="GO" id="GO:0003968">
    <property type="term" value="F:RNA-directed RNA polymerase activity"/>
    <property type="evidence" value="ECO:0007669"/>
    <property type="project" value="UniProtKB-EC"/>
</dbReference>
<dbReference type="KEGG" id="tng:GSTEN00019215G001"/>
<dbReference type="Pfam" id="PF04998">
    <property type="entry name" value="RNA_pol_Rpb1_5"/>
    <property type="match status" value="2"/>
</dbReference>
<keyword evidence="11 17" id="KW-0804">Transcription</keyword>
<dbReference type="Gene3D" id="2.40.40.20">
    <property type="match status" value="2"/>
</dbReference>
<comment type="catalytic activity">
    <reaction evidence="15">
        <text>RNA(n) + a ribonucleoside 5'-triphosphate = RNA(n+1) + diphosphate</text>
        <dbReference type="Rhea" id="RHEA:21248"/>
        <dbReference type="Rhea" id="RHEA-COMP:14527"/>
        <dbReference type="Rhea" id="RHEA-COMP:17342"/>
        <dbReference type="ChEBI" id="CHEBI:33019"/>
        <dbReference type="ChEBI" id="CHEBI:61557"/>
        <dbReference type="ChEBI" id="CHEBI:140395"/>
        <dbReference type="EC" id="2.7.7.6"/>
    </reaction>
    <physiologicalReaction direction="left-to-right" evidence="15">
        <dbReference type="Rhea" id="RHEA:21249"/>
    </physiologicalReaction>
    <physiologicalReaction direction="right-to-left" evidence="15">
        <dbReference type="Rhea" id="RHEA:21250"/>
    </physiologicalReaction>
</comment>
<dbReference type="GO" id="GO:0005665">
    <property type="term" value="C:RNA polymerase II, core complex"/>
    <property type="evidence" value="ECO:0007669"/>
    <property type="project" value="TreeGrafter"/>
</dbReference>
<dbReference type="SMART" id="SM00663">
    <property type="entry name" value="RPOLA_N"/>
    <property type="match status" value="1"/>
</dbReference>
<dbReference type="PANTHER" id="PTHR19376">
    <property type="entry name" value="DNA-DIRECTED RNA POLYMERASE"/>
    <property type="match status" value="1"/>
</dbReference>
<keyword evidence="6 17" id="KW-0548">Nucleotidyltransferase</keyword>
<sequence>GHGGCGRYQPRIRRSGLELYAEWKHVNEDSQEKKILLSPERVHEIFKRISDEEDMILGMDPKFARPEWMIVTVLPVPPLAVRPAVVMQGSARNQDDLTHKLADIVKINNQLRRNEQSGAAAHVIAEDVKLLQFHVATMVDNELPGLPRAMQKSGRPLKSIKQRLKGKEGRVRGNLMGKRVDFSARTVITPDPNLQIDQVGVPRSIAANMTFPEIVTPFNIDRLQELVRRGNSQYPGAKYIIRDNGDRIDLRFHPKPSDLHLQIGYKASSKALHMCDGDIVIFNRQPTLHKMSMMGHRVRILPWSTFRLNLRYRLKQGRADAKAQGKPLIEFPVCRINALAQSSRYCMYFPDFCFSVTTPYNADFDGDEMNLHLPQSLETRAEIQELAMVPRMIVTPQSNRPVMGIVQDTLTAVRKFTKRDVFLDRGEVMNLLMFLSTWDGKMPQPAILKPRALWTGKQIFSLIIPGHINVIRTHSTHPDDEDSGPYKHISPGDTKVIVENGELIMGILCKKSLGTSAGSLVHISYLEMGHDITRLFYSNIQTVVNNWLLIEGHSIGIGDSIADAKTYLDIQNTIKKAKQDVIEVIEKAHNNELEPTPGNTLRQTFENQVNRILNDARDKTGSSAQKSLSEYNNFKSMVVAGSKGSKINISQVIAVVGQQNVEGKRIPFGFKHRTLPHFIKDDYGPESRGFVENSYLAGLTPTEFFFHAMGGREGLIDTAVKTAETGKFVCRRYIQRRLIKSMESVMVKYDGTVRNSINQVVQLRYGEDGLAGENVEFQNLATLKPSHRAFEKKFKFDCTNERALRRTLQEDVVKDVMTNAHVQSSLEREFEKMKEDREILRAIFPTGDSKVVLPCNLARMIWNAQKIFRINTRTPTDLSPLRVVEGILSSVSLNEICCSPPFTLNISIADIQFEHVFGLSGTHELSKKLVIVNGDDPLSRQAQQNATLLFNIHLRSTLCSKRMTEEFRLSTEAFDWLLGEIETKFNQSIAHPGEMVGALAAQSLGEPATQMTLNTFHYAGVSAKNVTLGVPRLKELINISKRPKTPSLTVFLLGQAARDAERAKDILCRLEHTTLRKVTANTAIYYDPNPQNTVVEEDQEWVNVYYEMPDFDVTRISPWLLRIELDRKHMTDSQTDHGADCREDQCRIMNSDEYKFQEDEEVVDKMDDDVFLRCIESNMLTDMTLQGIEQISKVYMHLPQTDNKKKIIITEDGEFKALQEWILETDGVSLMRVLSEKDVDPVRTTSNDIVEIFTVIQSLSCLIGLRELFDGDRVPSSGFQVLGIEAVRKALERELYHVISFDGSYVNYRHLALLCDTMTCRGHLMAITRHGINRQDTGPLMKCSFEETVDVLMEASSHGECDPMKGVSENIMLGQLAPAGTGCFDLLLDAEKCKYGMEIPTNIPGISVAGSTGMFFGSAPSPMSGMSPAMTPWNTGATPAYGAWSPSVGECLPRSFFLCFILKFQVLSGTFFSPPSRKRNDTGGGGLLSQRSIRCKWLLSGLFPGLVAHTWLSWFSRAGQPLHPISRWSYVTQLLAYFSSLRASFPWRLHPSEPWLLPNIPFLLSHFSLLLPHQPQLQSHFPLLFANLPPVTLQPPPPTRPRLHPTLPHLLPTLLRPPLTPQPHPLILPPRQATARHHPVTAQRHPATRPLHLPRPPLLHRRAPHLPRTPPPPLRTLPPLLPTLPPVQATALHPQTTPHLTILKVPLTAPRHLGTAPPPPPTARPSAPTTAMRRTDVRRARRGGS</sequence>
<comment type="catalytic activity">
    <reaction evidence="13">
        <text>RNA(n) + a ribonucleoside 5'-triphosphate = RNA(n+1) + diphosphate</text>
        <dbReference type="Rhea" id="RHEA:21248"/>
        <dbReference type="Rhea" id="RHEA-COMP:14527"/>
        <dbReference type="Rhea" id="RHEA-COMP:17342"/>
        <dbReference type="ChEBI" id="CHEBI:33019"/>
        <dbReference type="ChEBI" id="CHEBI:61557"/>
        <dbReference type="ChEBI" id="CHEBI:140395"/>
        <dbReference type="EC" id="2.7.7.48"/>
    </reaction>
    <physiologicalReaction direction="left-to-right" evidence="13">
        <dbReference type="Rhea" id="RHEA:21249"/>
    </physiologicalReaction>
</comment>
<evidence type="ECO:0000256" key="9">
    <source>
        <dbReference type="ARBA" id="ARBA00022833"/>
    </source>
</evidence>
<evidence type="ECO:0000256" key="3">
    <source>
        <dbReference type="ARBA" id="ARBA00022478"/>
    </source>
</evidence>
<reference evidence="20" key="2">
    <citation type="submission" date="2004-02" db="EMBL/GenBank/DDBJ databases">
        <authorList>
            <consortium name="Genoscope"/>
            <consortium name="Whitehead Institute Centre for Genome Research"/>
        </authorList>
    </citation>
    <scope>NUCLEOTIDE SEQUENCE</scope>
</reference>
<comment type="caution">
    <text evidence="20">The sequence shown here is derived from an EMBL/GenBank/DDBJ whole genome shotgun (WGS) entry which is preliminary data.</text>
</comment>
<evidence type="ECO:0000256" key="1">
    <source>
        <dbReference type="ARBA" id="ARBA00004123"/>
    </source>
</evidence>
<dbReference type="CDD" id="cd02584">
    <property type="entry name" value="RNAP_II_Rpb1_C"/>
    <property type="match status" value="1"/>
</dbReference>
<evidence type="ECO:0000256" key="7">
    <source>
        <dbReference type="ARBA" id="ARBA00022723"/>
    </source>
</evidence>
<evidence type="ECO:0000256" key="18">
    <source>
        <dbReference type="SAM" id="MobiDB-lite"/>
    </source>
</evidence>
<dbReference type="Pfam" id="PF00623">
    <property type="entry name" value="RNA_pol_Rpb1_2"/>
    <property type="match status" value="2"/>
</dbReference>
<dbReference type="PANTHER" id="PTHR19376:SF37">
    <property type="entry name" value="DNA-DIRECTED RNA POLYMERASE II SUBUNIT RPB1"/>
    <property type="match status" value="1"/>
</dbReference>
<dbReference type="InterPro" id="IPR044893">
    <property type="entry name" value="RNA_pol_Rpb1_clamp_domain"/>
</dbReference>
<keyword evidence="9" id="KW-0862">Zinc</keyword>
<keyword evidence="8" id="KW-0677">Repeat</keyword>
<evidence type="ECO:0000259" key="19">
    <source>
        <dbReference type="SMART" id="SM00663"/>
    </source>
</evidence>
<evidence type="ECO:0000256" key="16">
    <source>
        <dbReference type="ARBA" id="ARBA00058652"/>
    </source>
</evidence>
<dbReference type="FunFam" id="1.10.274.100:FF:000001">
    <property type="entry name" value="DNA-directed RNA polymerase subunit"/>
    <property type="match status" value="1"/>
</dbReference>
<comment type="function">
    <text evidence="16">RNA-dependent RNA polymerase that catalyzes the extension of a non-coding RNA (ncRNA) at the 3'-end using the four ribonucleoside triphosphates as substrates. An internal ncRNA sequence near the 3'-end serves as a template in a single-round Pol II-mediated RNA polymerization reaction. May decrease the stability of ncRNAs that repress Pol II-mediated gene transcription.</text>
</comment>
<dbReference type="Pfam" id="PF04983">
    <property type="entry name" value="RNA_pol_Rpb1_3"/>
    <property type="match status" value="1"/>
</dbReference>
<dbReference type="GO" id="GO:0003899">
    <property type="term" value="F:DNA-directed RNA polymerase activity"/>
    <property type="evidence" value="ECO:0007669"/>
    <property type="project" value="UniProtKB-EC"/>
</dbReference>
<dbReference type="InterPro" id="IPR007075">
    <property type="entry name" value="RNA_pol_Rpb1_6"/>
</dbReference>
<comment type="catalytic activity">
    <reaction evidence="14">
        <text>a 3'-end ribonucleotidyl-ribonucleotide-RNA + H2O = a 3'-end ribonucleotide-RNA + a ribonucleoside 5'-phosphate + H(+)</text>
        <dbReference type="Rhea" id="RHEA:77763"/>
        <dbReference type="Rhea" id="RHEA-COMP:17428"/>
        <dbReference type="Rhea" id="RHEA-COMP:18982"/>
        <dbReference type="ChEBI" id="CHEBI:15377"/>
        <dbReference type="ChEBI" id="CHEBI:15378"/>
        <dbReference type="ChEBI" id="CHEBI:58043"/>
        <dbReference type="ChEBI" id="CHEBI:74896"/>
        <dbReference type="ChEBI" id="CHEBI:197502"/>
    </reaction>
    <physiologicalReaction direction="left-to-right" evidence="14">
        <dbReference type="Rhea" id="RHEA:77764"/>
    </physiologicalReaction>
</comment>
<evidence type="ECO:0000256" key="4">
    <source>
        <dbReference type="ARBA" id="ARBA00022553"/>
    </source>
</evidence>
<evidence type="ECO:0000256" key="15">
    <source>
        <dbReference type="ARBA" id="ARBA00052255"/>
    </source>
</evidence>
<evidence type="ECO:0000256" key="2">
    <source>
        <dbReference type="ARBA" id="ARBA00006460"/>
    </source>
</evidence>
<keyword evidence="10" id="KW-0460">Magnesium</keyword>
<reference evidence="20" key="1">
    <citation type="journal article" date="2004" name="Nature">
        <title>Genome duplication in the teleost fish Tetraodon nigroviridis reveals the early vertebrate proto-karyotype.</title>
        <authorList>
            <person name="Jaillon O."/>
            <person name="Aury J.-M."/>
            <person name="Brunet F."/>
            <person name="Petit J.-L."/>
            <person name="Stange-Thomann N."/>
            <person name="Mauceli E."/>
            <person name="Bouneau L."/>
            <person name="Fischer C."/>
            <person name="Ozouf-Costaz C."/>
            <person name="Bernot A."/>
            <person name="Nicaud S."/>
            <person name="Jaffe D."/>
            <person name="Fisher S."/>
            <person name="Lutfalla G."/>
            <person name="Dossat C."/>
            <person name="Segurens B."/>
            <person name="Dasilva C."/>
            <person name="Salanoubat M."/>
            <person name="Levy M."/>
            <person name="Boudet N."/>
            <person name="Castellano S."/>
            <person name="Anthouard V."/>
            <person name="Jubin C."/>
            <person name="Castelli V."/>
            <person name="Katinka M."/>
            <person name="Vacherie B."/>
            <person name="Biemont C."/>
            <person name="Skalli Z."/>
            <person name="Cattolico L."/>
            <person name="Poulain J."/>
            <person name="De Berardinis V."/>
            <person name="Cruaud C."/>
            <person name="Duprat S."/>
            <person name="Brottier P."/>
            <person name="Coutanceau J.-P."/>
            <person name="Gouzy J."/>
            <person name="Parra G."/>
            <person name="Lardier G."/>
            <person name="Chapple C."/>
            <person name="McKernan K.J."/>
            <person name="McEwan P."/>
            <person name="Bosak S."/>
            <person name="Kellis M."/>
            <person name="Volff J.-N."/>
            <person name="Guigo R."/>
            <person name="Zody M.C."/>
            <person name="Mesirov J."/>
            <person name="Lindblad-Toh K."/>
            <person name="Birren B."/>
            <person name="Nusbaum C."/>
            <person name="Kahn D."/>
            <person name="Robinson-Rechavi M."/>
            <person name="Laudet V."/>
            <person name="Schachter V."/>
            <person name="Quetier F."/>
            <person name="Saurin W."/>
            <person name="Scarpelli C."/>
            <person name="Wincker P."/>
            <person name="Lander E.S."/>
            <person name="Weissenbach J."/>
            <person name="Roest Crollius H."/>
        </authorList>
    </citation>
    <scope>NUCLEOTIDE SEQUENCE [LARGE SCALE GENOMIC DNA]</scope>
</reference>
<evidence type="ECO:0000256" key="10">
    <source>
        <dbReference type="ARBA" id="ARBA00022842"/>
    </source>
</evidence>
<dbReference type="InterPro" id="IPR007073">
    <property type="entry name" value="RNA_pol_Rpb1_7"/>
</dbReference>
<protein>
    <recommendedName>
        <fullName evidence="17">DNA-directed RNA polymerase subunit</fullName>
        <ecNumber evidence="17">2.7.7.6</ecNumber>
    </recommendedName>
</protein>
<dbReference type="InterPro" id="IPR042102">
    <property type="entry name" value="RNA_pol_Rpb1_3_sf"/>
</dbReference>
<dbReference type="InterPro" id="IPR000722">
    <property type="entry name" value="RNA_pol_asu"/>
</dbReference>
<feature type="region of interest" description="Disordered" evidence="18">
    <location>
        <begin position="1710"/>
        <end position="1745"/>
    </location>
</feature>
<evidence type="ECO:0000256" key="11">
    <source>
        <dbReference type="ARBA" id="ARBA00023163"/>
    </source>
</evidence>
<evidence type="ECO:0000313" key="20">
    <source>
        <dbReference type="EMBL" id="CAG00699.1"/>
    </source>
</evidence>
<dbReference type="Gene3D" id="3.30.1360.140">
    <property type="match status" value="2"/>
</dbReference>
<evidence type="ECO:0000256" key="6">
    <source>
        <dbReference type="ARBA" id="ARBA00022695"/>
    </source>
</evidence>
<dbReference type="FunFam" id="4.10.860.120:FF:000002">
    <property type="entry name" value="DNA-directed RNA polymerase subunit"/>
    <property type="match status" value="1"/>
</dbReference>
<dbReference type="InterPro" id="IPR045867">
    <property type="entry name" value="DNA-dir_RpoC_beta_prime"/>
</dbReference>
<evidence type="ECO:0000256" key="13">
    <source>
        <dbReference type="ARBA" id="ARBA00051466"/>
    </source>
</evidence>
<dbReference type="GO" id="GO:0006351">
    <property type="term" value="P:DNA-templated transcription"/>
    <property type="evidence" value="ECO:0007669"/>
    <property type="project" value="InterPro"/>
</dbReference>
<accession>Q4SF83</accession>
<feature type="non-terminal residue" evidence="20">
    <location>
        <position position="1"/>
    </location>
</feature>
<comment type="subcellular location">
    <subcellularLocation>
        <location evidence="1">Nucleus</location>
    </subcellularLocation>
</comment>
<evidence type="ECO:0000256" key="12">
    <source>
        <dbReference type="ARBA" id="ARBA00023242"/>
    </source>
</evidence>
<comment type="similarity">
    <text evidence="2 17">Belongs to the RNA polymerase beta' chain family.</text>
</comment>
<gene>
    <name evidence="20" type="ORF">GSTENG00019215001</name>
</gene>
<dbReference type="Gene3D" id="3.30.1490.180">
    <property type="entry name" value="RNA polymerase ii"/>
    <property type="match status" value="1"/>
</dbReference>
<feature type="domain" description="RNA polymerase N-terminal" evidence="19">
    <location>
        <begin position="67"/>
        <end position="417"/>
    </location>
</feature>
<dbReference type="Gene3D" id="1.10.132.30">
    <property type="match status" value="1"/>
</dbReference>
<keyword evidence="5 17" id="KW-0808">Transferase</keyword>
<keyword evidence="3 17" id="KW-0240">DNA-directed RNA polymerase</keyword>
<comment type="function">
    <text evidence="17">DNA-dependent RNA polymerase catalyzes the transcription of DNA into RNA using the four ribonucleoside triphosphates as substrates.</text>
</comment>
<dbReference type="GO" id="GO:0003677">
    <property type="term" value="F:DNA binding"/>
    <property type="evidence" value="ECO:0007669"/>
    <property type="project" value="InterPro"/>
</dbReference>
<keyword evidence="12" id="KW-0539">Nucleus</keyword>